<protein>
    <submittedName>
        <fullName evidence="1">Uncharacterized protein</fullName>
    </submittedName>
</protein>
<gene>
    <name evidence="1" type="ORF">MENT_LOCUS12839</name>
</gene>
<organism evidence="1 2">
    <name type="scientific">Meloidogyne enterolobii</name>
    <name type="common">Root-knot nematode worm</name>
    <name type="synonym">Meloidogyne mayaguensis</name>
    <dbReference type="NCBI Taxonomy" id="390850"/>
    <lineage>
        <taxon>Eukaryota</taxon>
        <taxon>Metazoa</taxon>
        <taxon>Ecdysozoa</taxon>
        <taxon>Nematoda</taxon>
        <taxon>Chromadorea</taxon>
        <taxon>Rhabditida</taxon>
        <taxon>Tylenchina</taxon>
        <taxon>Tylenchomorpha</taxon>
        <taxon>Tylenchoidea</taxon>
        <taxon>Meloidogynidae</taxon>
        <taxon>Meloidogyninae</taxon>
        <taxon>Meloidogyne</taxon>
    </lineage>
</organism>
<dbReference type="EMBL" id="CAJEWN010000068">
    <property type="protein sequence ID" value="CAD2157856.1"/>
    <property type="molecule type" value="Genomic_DNA"/>
</dbReference>
<dbReference type="Proteomes" id="UP000580250">
    <property type="component" value="Unassembled WGS sequence"/>
</dbReference>
<evidence type="ECO:0000313" key="1">
    <source>
        <dbReference type="EMBL" id="CAD2157856.1"/>
    </source>
</evidence>
<dbReference type="AlphaFoldDB" id="A0A6V7UHD6"/>
<dbReference type="OrthoDB" id="5843947at2759"/>
<sequence length="274" mass="31105">MNVSNGLYSIGGSNVNGWFTLSKTQKDILHMIGKSRRGRINPPLLGSDSSFRYFDVIKDLCFAEAVKNGSSLHRQKITIINAGTAAVFDKKNGVLLTPQLVFSSVLTHEMVHSFFIGHSYSDRKIRVFPYASSGEYDDRYDLMSTANAYMYHSNFGMSGPGLNGPHLDYLGWLPMDRMLYFGRESGNNYTLRLSSISVPHNQTRGWLLIMLPYDRDDPNNYYTIELRTPHNFDRGIEQAKHEILNIYTTNLAFCSGTSSSEKWHKLLFYIIKAG</sequence>
<accession>A0A6V7UHD6</accession>
<comment type="caution">
    <text evidence="1">The sequence shown here is derived from an EMBL/GenBank/DDBJ whole genome shotgun (WGS) entry which is preliminary data.</text>
</comment>
<evidence type="ECO:0000313" key="2">
    <source>
        <dbReference type="Proteomes" id="UP000580250"/>
    </source>
</evidence>
<proteinExistence type="predicted"/>
<reference evidence="1 2" key="1">
    <citation type="submission" date="2020-08" db="EMBL/GenBank/DDBJ databases">
        <authorList>
            <person name="Koutsovoulos G."/>
            <person name="Danchin GJ E."/>
        </authorList>
    </citation>
    <scope>NUCLEOTIDE SEQUENCE [LARGE SCALE GENOMIC DNA]</scope>
</reference>
<name>A0A6V7UHD6_MELEN</name>